<dbReference type="SFLD" id="SFLDS00003">
    <property type="entry name" value="Haloacid_Dehalogenase"/>
    <property type="match status" value="1"/>
</dbReference>
<dbReference type="PANTHER" id="PTHR43611:SF3">
    <property type="entry name" value="FLAVIN MONONUCLEOTIDE HYDROLASE 1, CHLOROPLATIC"/>
    <property type="match status" value="1"/>
</dbReference>
<dbReference type="EMBL" id="CP010803">
    <property type="protein sequence ID" value="AJY44444.1"/>
    <property type="molecule type" value="Genomic_DNA"/>
</dbReference>
<dbReference type="Proteomes" id="UP000032611">
    <property type="component" value="Chromosome"/>
</dbReference>
<dbReference type="InterPro" id="IPR036412">
    <property type="entry name" value="HAD-like_sf"/>
</dbReference>
<dbReference type="NCBIfam" id="TIGR01509">
    <property type="entry name" value="HAD-SF-IA-v3"/>
    <property type="match status" value="1"/>
</dbReference>
<dbReference type="Gene3D" id="3.40.50.1000">
    <property type="entry name" value="HAD superfamily/HAD-like"/>
    <property type="match status" value="1"/>
</dbReference>
<dbReference type="AlphaFoldDB" id="A0A0D5LJT0"/>
<organism evidence="1 2">
    <name type="scientific">Martelella endophytica</name>
    <dbReference type="NCBI Taxonomy" id="1486262"/>
    <lineage>
        <taxon>Bacteria</taxon>
        <taxon>Pseudomonadati</taxon>
        <taxon>Pseudomonadota</taxon>
        <taxon>Alphaproteobacteria</taxon>
        <taxon>Hyphomicrobiales</taxon>
        <taxon>Aurantimonadaceae</taxon>
        <taxon>Martelella</taxon>
    </lineage>
</organism>
<protein>
    <submittedName>
        <fullName evidence="1">Haloacid dehalogenase</fullName>
    </submittedName>
</protein>
<dbReference type="SUPFAM" id="SSF56784">
    <property type="entry name" value="HAD-like"/>
    <property type="match status" value="1"/>
</dbReference>
<dbReference type="PATRIC" id="fig|1486262.3.peg.25"/>
<reference evidence="1 2" key="1">
    <citation type="journal article" date="2015" name="Genome Announc.">
        <title>Complete genome sequence of Martelella endophytica YC6887, which has antifungal activity associated with a halophyte.</title>
        <authorList>
            <person name="Khan A."/>
            <person name="Khan H."/>
            <person name="Chung E.J."/>
            <person name="Hossain M.T."/>
            <person name="Chung Y.R."/>
        </authorList>
    </citation>
    <scope>NUCLEOTIDE SEQUENCE [LARGE SCALE GENOMIC DNA]</scope>
    <source>
        <strain evidence="1">YC6887</strain>
    </source>
</reference>
<dbReference type="STRING" id="1486262.TM49_00125"/>
<evidence type="ECO:0000313" key="2">
    <source>
        <dbReference type="Proteomes" id="UP000032611"/>
    </source>
</evidence>
<dbReference type="InterPro" id="IPR023214">
    <property type="entry name" value="HAD_sf"/>
</dbReference>
<proteinExistence type="predicted"/>
<dbReference type="PANTHER" id="PTHR43611">
    <property type="entry name" value="ALPHA-D-GLUCOSE 1-PHOSPHATE PHOSPHATASE"/>
    <property type="match status" value="1"/>
</dbReference>
<keyword evidence="2" id="KW-1185">Reference proteome</keyword>
<sequence length="203" mass="22541">MKRVLMLDVDGVLVHSHNGGSWAADIERDLGIDPDRLSAEFFATHWPDVILGRKHLHAALDDCLPELSETLTAQEFIDYWFSRDSMIDEAVLADARALKGEGFAIYLATNQEHQRARYLMEAMGLAADVDGIIYSAAIGEKKPRPGFFAAAERVSGFTGEQCVFIDDQLGNIEAARAFGWHPLHWTGRQDLISLVNTAAQQGW</sequence>
<accession>A0A0D5LJT0</accession>
<name>A0A0D5LJT0_MAREN</name>
<dbReference type="OrthoDB" id="9807742at2"/>
<dbReference type="Pfam" id="PF00702">
    <property type="entry name" value="Hydrolase"/>
    <property type="match status" value="1"/>
</dbReference>
<dbReference type="HOGENOM" id="CLU_045011_9_4_5"/>
<dbReference type="SFLD" id="SFLDG01129">
    <property type="entry name" value="C1.5:_HAD__Beta-PGM__Phosphata"/>
    <property type="match status" value="1"/>
</dbReference>
<dbReference type="KEGG" id="mey:TM49_00125"/>
<dbReference type="RefSeq" id="WP_045679011.1">
    <property type="nucleotide sequence ID" value="NZ_CP010803.1"/>
</dbReference>
<dbReference type="InterPro" id="IPR006439">
    <property type="entry name" value="HAD-SF_hydro_IA"/>
</dbReference>
<gene>
    <name evidence="1" type="ORF">TM49_00125</name>
</gene>
<evidence type="ECO:0000313" key="1">
    <source>
        <dbReference type="EMBL" id="AJY44444.1"/>
    </source>
</evidence>